<reference evidence="2 3" key="1">
    <citation type="submission" date="2015-11" db="EMBL/GenBank/DDBJ databases">
        <authorList>
            <person name="Kook J.-K."/>
            <person name="Park S.-N."/>
            <person name="Lim Y.K."/>
            <person name="Jo E."/>
        </authorList>
    </citation>
    <scope>NUCLEOTIDE SEQUENCE [LARGE SCALE GENOMIC DNA]</scope>
    <source>
        <strain evidence="2 3">ChDC F206</strain>
    </source>
</reference>
<proteinExistence type="predicted"/>
<dbReference type="RefSeq" id="WP_029495176.1">
    <property type="nucleotide sequence ID" value="NZ_ATKH01000063.1"/>
</dbReference>
<organism evidence="2 3">
    <name type="scientific">Fusobacterium hwasookii ChDC F206</name>
    <dbReference type="NCBI Taxonomy" id="1307443"/>
    <lineage>
        <taxon>Bacteria</taxon>
        <taxon>Fusobacteriati</taxon>
        <taxon>Fusobacteriota</taxon>
        <taxon>Fusobacteriia</taxon>
        <taxon>Fusobacteriales</taxon>
        <taxon>Fusobacteriaceae</taxon>
        <taxon>Fusobacterium</taxon>
    </lineage>
</organism>
<evidence type="ECO:0000313" key="2">
    <source>
        <dbReference type="EMBL" id="ALQ35530.1"/>
    </source>
</evidence>
<sequence length="137" mass="16884">MKLLEAFKKLENQKFNLNYNINKQYWELVIFTNEMDIAEEYENNHLKYLLQDYLKEKVEFNSNNEPYYFEDYRNIYINYGNTEDEENIFELELDPYFTNSNTKLKDLKDLANRLENLNNEFINLEIRATETLKERYI</sequence>
<dbReference type="GeneID" id="60659222"/>
<name>A0AAC8WJW2_9FUSO</name>
<dbReference type="EMBL" id="CP013336">
    <property type="protein sequence ID" value="ALQ35530.1"/>
    <property type="molecule type" value="Genomic_DNA"/>
</dbReference>
<dbReference type="AlphaFoldDB" id="A0AAC8WJW2"/>
<evidence type="ECO:0000313" key="3">
    <source>
        <dbReference type="Proteomes" id="UP000068516"/>
    </source>
</evidence>
<dbReference type="Proteomes" id="UP000068516">
    <property type="component" value="Chromosome"/>
</dbReference>
<keyword evidence="1" id="KW-0175">Coiled coil</keyword>
<evidence type="ECO:0000256" key="1">
    <source>
        <dbReference type="SAM" id="Coils"/>
    </source>
</evidence>
<feature type="coiled-coil region" evidence="1">
    <location>
        <begin position="97"/>
        <end position="134"/>
    </location>
</feature>
<gene>
    <name evidence="2" type="ORF">RN92_06365</name>
</gene>
<accession>A0AAC8WJW2</accession>
<protein>
    <submittedName>
        <fullName evidence="2">Uncharacterized protein</fullName>
    </submittedName>
</protein>